<dbReference type="PANTHER" id="PTHR34075:SF4">
    <property type="entry name" value="DUF35 DOMAIN-CONTAINING PROTEIN"/>
    <property type="match status" value="1"/>
</dbReference>
<protein>
    <submittedName>
        <fullName evidence="2">Unannotated protein</fullName>
    </submittedName>
</protein>
<dbReference type="AlphaFoldDB" id="A0A6J7F2I8"/>
<dbReference type="Gene3D" id="6.10.30.10">
    <property type="match status" value="1"/>
</dbReference>
<accession>A0A6J7F2I8</accession>
<dbReference type="InterPro" id="IPR002878">
    <property type="entry name" value="ChsH2_C"/>
</dbReference>
<dbReference type="InterPro" id="IPR052513">
    <property type="entry name" value="Thioester_dehydratase-like"/>
</dbReference>
<evidence type="ECO:0000259" key="1">
    <source>
        <dbReference type="Pfam" id="PF01796"/>
    </source>
</evidence>
<name>A0A6J7F2I8_9ZZZZ</name>
<dbReference type="EMBL" id="CAFBLP010000069">
    <property type="protein sequence ID" value="CAB4886449.1"/>
    <property type="molecule type" value="Genomic_DNA"/>
</dbReference>
<dbReference type="SUPFAM" id="SSF50249">
    <property type="entry name" value="Nucleic acid-binding proteins"/>
    <property type="match status" value="1"/>
</dbReference>
<proteinExistence type="predicted"/>
<evidence type="ECO:0000313" key="2">
    <source>
        <dbReference type="EMBL" id="CAB4886449.1"/>
    </source>
</evidence>
<reference evidence="2" key="1">
    <citation type="submission" date="2020-05" db="EMBL/GenBank/DDBJ databases">
        <authorList>
            <person name="Chiriac C."/>
            <person name="Salcher M."/>
            <person name="Ghai R."/>
            <person name="Kavagutti S V."/>
        </authorList>
    </citation>
    <scope>NUCLEOTIDE SEQUENCE</scope>
</reference>
<dbReference type="InterPro" id="IPR012340">
    <property type="entry name" value="NA-bd_OB-fold"/>
</dbReference>
<dbReference type="PANTHER" id="PTHR34075">
    <property type="entry name" value="BLR3430 PROTEIN"/>
    <property type="match status" value="1"/>
</dbReference>
<sequence length="160" mass="17259">MSGGTTEYTIADDGSFTAPLELFYPYKRTVGPLLSRFLTGLREHRIEGTLGSDGRVHVPPAEFDPMTGEPLSEWAEVSSTGTIVTWSWQPSPVEGNTLQHPFAWALIALDGANTNLLHAVDAGSADAIRTGMRVQARWATEPVGSITDIECFELVPESAA</sequence>
<gene>
    <name evidence="2" type="ORF">UFOPK3376_02309</name>
</gene>
<organism evidence="2">
    <name type="scientific">freshwater metagenome</name>
    <dbReference type="NCBI Taxonomy" id="449393"/>
    <lineage>
        <taxon>unclassified sequences</taxon>
        <taxon>metagenomes</taxon>
        <taxon>ecological metagenomes</taxon>
    </lineage>
</organism>
<feature type="domain" description="ChsH2 C-terminal OB-fold" evidence="1">
    <location>
        <begin position="74"/>
        <end position="138"/>
    </location>
</feature>
<dbReference type="Pfam" id="PF01796">
    <property type="entry name" value="OB_ChsH2_C"/>
    <property type="match status" value="1"/>
</dbReference>